<accession>A0A0L0H2B5</accession>
<dbReference type="InterPro" id="IPR053147">
    <property type="entry name" value="Hsp_HslJ-like"/>
</dbReference>
<dbReference type="InterPro" id="IPR005184">
    <property type="entry name" value="DUF306_Meta_HslJ"/>
</dbReference>
<dbReference type="InterPro" id="IPR038670">
    <property type="entry name" value="HslJ-like_sf"/>
</dbReference>
<dbReference type="PANTHER" id="PTHR35535">
    <property type="entry name" value="HEAT SHOCK PROTEIN HSLJ"/>
    <property type="match status" value="1"/>
</dbReference>
<dbReference type="Proteomes" id="UP000037393">
    <property type="component" value="Unassembled WGS sequence"/>
</dbReference>
<dbReference type="RefSeq" id="WP_049847953.1">
    <property type="nucleotide sequence ID" value="NZ_JNGH01000068.1"/>
</dbReference>
<dbReference type="PATRIC" id="fig|379893.3.peg.4617"/>
<sequence>MNRTLFLLAAGMLLTGCVNTSKVTVNASQLEHHRFVLESVNGQAIPAGKNPPELSFGEKMHLSGSMCNRFTGQGKLSEGELKVKNLAMTRMMCADAQRNELDNTLSTMLSKGAQVDLTGDQLTLATAEQTLVYRLSDLMG</sequence>
<dbReference type="NCBIfam" id="NF007766">
    <property type="entry name" value="PRK10449.1"/>
    <property type="match status" value="1"/>
</dbReference>
<organism evidence="2 3">
    <name type="scientific">Trabulsiella odontotermitis</name>
    <dbReference type="NCBI Taxonomy" id="379893"/>
    <lineage>
        <taxon>Bacteria</taxon>
        <taxon>Pseudomonadati</taxon>
        <taxon>Pseudomonadota</taxon>
        <taxon>Gammaproteobacteria</taxon>
        <taxon>Enterobacterales</taxon>
        <taxon>Enterobacteriaceae</taxon>
        <taxon>Trabulsiella</taxon>
    </lineage>
</organism>
<dbReference type="PROSITE" id="PS51257">
    <property type="entry name" value="PROKAR_LIPOPROTEIN"/>
    <property type="match status" value="1"/>
</dbReference>
<feature type="domain" description="DUF306" evidence="1">
    <location>
        <begin position="28"/>
        <end position="132"/>
    </location>
</feature>
<evidence type="ECO:0000313" key="3">
    <source>
        <dbReference type="Proteomes" id="UP000037393"/>
    </source>
</evidence>
<name>A0A0L0H2B5_9ENTR</name>
<dbReference type="OrthoDB" id="5600341at2"/>
<keyword evidence="3" id="KW-1185">Reference proteome</keyword>
<comment type="caution">
    <text evidence="2">The sequence shown here is derived from an EMBL/GenBank/DDBJ whole genome shotgun (WGS) entry which is preliminary data.</text>
</comment>
<reference evidence="2 3" key="1">
    <citation type="journal article" date="2015" name="Appl. Environ. Microbiol.">
        <title>The Enterobacterium Trabulsiella odontotermitis Presents Novel Adaptations Related to Its Association with Fungus-Growing Termites.</title>
        <authorList>
            <person name="Sapountzis P."/>
            <person name="Gruntjes T."/>
            <person name="Otani S."/>
            <person name="Estevez J."/>
            <person name="da Costa R.R."/>
            <person name="Plunkett G.3rd."/>
            <person name="Perna N.T."/>
            <person name="Poulsen M."/>
        </authorList>
    </citation>
    <scope>NUCLEOTIDE SEQUENCE [LARGE SCALE GENOMIC DNA]</scope>
    <source>
        <strain evidence="2 3">12</strain>
    </source>
</reference>
<dbReference type="EMBL" id="JNGI01000011">
    <property type="protein sequence ID" value="KNC95575.1"/>
    <property type="molecule type" value="Genomic_DNA"/>
</dbReference>
<protein>
    <submittedName>
        <fullName evidence="2">Heat-inducible protein</fullName>
    </submittedName>
</protein>
<evidence type="ECO:0000313" key="2">
    <source>
        <dbReference type="EMBL" id="KNC95575.1"/>
    </source>
</evidence>
<dbReference type="PANTHER" id="PTHR35535:SF1">
    <property type="entry name" value="HEAT SHOCK PROTEIN HSLJ"/>
    <property type="match status" value="1"/>
</dbReference>
<evidence type="ECO:0000259" key="1">
    <source>
        <dbReference type="Pfam" id="PF03724"/>
    </source>
</evidence>
<dbReference type="Gene3D" id="2.40.128.270">
    <property type="match status" value="1"/>
</dbReference>
<proteinExistence type="predicted"/>
<dbReference type="STRING" id="379893.GCA_001297775_04139"/>
<dbReference type="Pfam" id="PF03724">
    <property type="entry name" value="META"/>
    <property type="match status" value="1"/>
</dbReference>
<dbReference type="AlphaFoldDB" id="A0A0L0H2B5"/>
<gene>
    <name evidence="2" type="ORF">GM31_00495</name>
</gene>